<gene>
    <name evidence="1" type="ORF">DICSQDRAFT_156761</name>
</gene>
<dbReference type="KEGG" id="dsq:DICSQDRAFT_156761"/>
<protein>
    <submittedName>
        <fullName evidence="1">Uncharacterized protein</fullName>
    </submittedName>
</protein>
<evidence type="ECO:0000313" key="1">
    <source>
        <dbReference type="EMBL" id="EJF58433.1"/>
    </source>
</evidence>
<evidence type="ECO:0000313" key="2">
    <source>
        <dbReference type="Proteomes" id="UP000053319"/>
    </source>
</evidence>
<accession>R7SR60</accession>
<reference evidence="1 2" key="1">
    <citation type="journal article" date="2012" name="Science">
        <title>The Paleozoic origin of enzymatic lignin decomposition reconstructed from 31 fungal genomes.</title>
        <authorList>
            <person name="Floudas D."/>
            <person name="Binder M."/>
            <person name="Riley R."/>
            <person name="Barry K."/>
            <person name="Blanchette R.A."/>
            <person name="Henrissat B."/>
            <person name="Martinez A.T."/>
            <person name="Otillar R."/>
            <person name="Spatafora J.W."/>
            <person name="Yadav J.S."/>
            <person name="Aerts A."/>
            <person name="Benoit I."/>
            <person name="Boyd A."/>
            <person name="Carlson A."/>
            <person name="Copeland A."/>
            <person name="Coutinho P.M."/>
            <person name="de Vries R.P."/>
            <person name="Ferreira P."/>
            <person name="Findley K."/>
            <person name="Foster B."/>
            <person name="Gaskell J."/>
            <person name="Glotzer D."/>
            <person name="Gorecki P."/>
            <person name="Heitman J."/>
            <person name="Hesse C."/>
            <person name="Hori C."/>
            <person name="Igarashi K."/>
            <person name="Jurgens J.A."/>
            <person name="Kallen N."/>
            <person name="Kersten P."/>
            <person name="Kohler A."/>
            <person name="Kuees U."/>
            <person name="Kumar T.K.A."/>
            <person name="Kuo A."/>
            <person name="LaButti K."/>
            <person name="Larrondo L.F."/>
            <person name="Lindquist E."/>
            <person name="Ling A."/>
            <person name="Lombard V."/>
            <person name="Lucas S."/>
            <person name="Lundell T."/>
            <person name="Martin R."/>
            <person name="McLaughlin D.J."/>
            <person name="Morgenstern I."/>
            <person name="Morin E."/>
            <person name="Murat C."/>
            <person name="Nagy L.G."/>
            <person name="Nolan M."/>
            <person name="Ohm R.A."/>
            <person name="Patyshakuliyeva A."/>
            <person name="Rokas A."/>
            <person name="Ruiz-Duenas F.J."/>
            <person name="Sabat G."/>
            <person name="Salamov A."/>
            <person name="Samejima M."/>
            <person name="Schmutz J."/>
            <person name="Slot J.C."/>
            <person name="St John F."/>
            <person name="Stenlid J."/>
            <person name="Sun H."/>
            <person name="Sun S."/>
            <person name="Syed K."/>
            <person name="Tsang A."/>
            <person name="Wiebenga A."/>
            <person name="Young D."/>
            <person name="Pisabarro A."/>
            <person name="Eastwood D.C."/>
            <person name="Martin F."/>
            <person name="Cullen D."/>
            <person name="Grigoriev I.V."/>
            <person name="Hibbett D.S."/>
        </authorList>
    </citation>
    <scope>NUCLEOTIDE SEQUENCE [LARGE SCALE GENOMIC DNA]</scope>
    <source>
        <strain evidence="1 2">LYAD-421 SS1</strain>
    </source>
</reference>
<organism evidence="1 2">
    <name type="scientific">Dichomitus squalens (strain LYAD-421)</name>
    <name type="common">Western red white-rot fungus</name>
    <dbReference type="NCBI Taxonomy" id="732165"/>
    <lineage>
        <taxon>Eukaryota</taxon>
        <taxon>Fungi</taxon>
        <taxon>Dikarya</taxon>
        <taxon>Basidiomycota</taxon>
        <taxon>Agaricomycotina</taxon>
        <taxon>Agaricomycetes</taxon>
        <taxon>Polyporales</taxon>
        <taxon>Polyporaceae</taxon>
        <taxon>Dichomitus</taxon>
    </lineage>
</organism>
<dbReference type="GeneID" id="18837669"/>
<dbReference type="RefSeq" id="XP_007368794.1">
    <property type="nucleotide sequence ID" value="XM_007368732.1"/>
</dbReference>
<dbReference type="EMBL" id="JH719435">
    <property type="protein sequence ID" value="EJF58433.1"/>
    <property type="molecule type" value="Genomic_DNA"/>
</dbReference>
<name>R7SR60_DICSQ</name>
<dbReference type="HOGENOM" id="CLU_1948761_0_0_1"/>
<dbReference type="Proteomes" id="UP000053319">
    <property type="component" value="Unassembled WGS sequence"/>
</dbReference>
<proteinExistence type="predicted"/>
<dbReference type="AlphaFoldDB" id="R7SR60"/>
<sequence length="129" mass="14100">MSRVALGARRPGTDAYGVPVEVFHRDTMHEAIEIRLPDEAPTVCAHSLTGIRRVTARLSCGISTRHCRNTDSSYTASSRQRGSSTAFLTPVVVPFDLHLTFRHHLPALDTNVSHVAFQVVGVVQGLLNL</sequence>